<proteinExistence type="predicted"/>
<dbReference type="Proteomes" id="UP000179797">
    <property type="component" value="Unassembled WGS sequence"/>
</dbReference>
<evidence type="ECO:0000313" key="1">
    <source>
        <dbReference type="EMBL" id="OHX65099.1"/>
    </source>
</evidence>
<evidence type="ECO:0000313" key="2">
    <source>
        <dbReference type="Proteomes" id="UP000179797"/>
    </source>
</evidence>
<comment type="caution">
    <text evidence="1">The sequence shown here is derived from an EMBL/GenBank/DDBJ whole genome shotgun (WGS) entry which is preliminary data.</text>
</comment>
<dbReference type="Gene3D" id="3.30.1120.10">
    <property type="match status" value="1"/>
</dbReference>
<sequence>MEPSGISARPFLEGKRDYVRTDMDWYAFELFGNAYVMKGNYKLMKVRPGMFGDGLWHLYDVVNDPSESTPLEDKMPSLFSDMLFIYKNYANEHNIIEVDDEWSAFKGATAEAK</sequence>
<keyword evidence="2" id="KW-1185">Reference proteome</keyword>
<reference evidence="1 2" key="1">
    <citation type="journal article" date="2012" name="Int. J. Syst. Evol. Microbiol.">
        <title>Flammeovirga pacifica sp. nov., isolated from deep-sea sediment.</title>
        <authorList>
            <person name="Xu H."/>
            <person name="Fu Y."/>
            <person name="Yang N."/>
            <person name="Ding Z."/>
            <person name="Lai Q."/>
            <person name="Zeng R."/>
        </authorList>
    </citation>
    <scope>NUCLEOTIDE SEQUENCE [LARGE SCALE GENOMIC DNA]</scope>
    <source>
        <strain evidence="2">DSM 24597 / LMG 26175 / WPAGA1</strain>
    </source>
</reference>
<evidence type="ECO:0008006" key="3">
    <source>
        <dbReference type="Google" id="ProtNLM"/>
    </source>
</evidence>
<dbReference type="RefSeq" id="WP_044226487.1">
    <property type="nucleotide sequence ID" value="NZ_JRYR02000001.1"/>
</dbReference>
<dbReference type="SUPFAM" id="SSF53649">
    <property type="entry name" value="Alkaline phosphatase-like"/>
    <property type="match status" value="1"/>
</dbReference>
<protein>
    <recommendedName>
        <fullName evidence="3">N-sulphoglucosamine sulphohydrolase C-terminal domain-containing protein</fullName>
    </recommendedName>
</protein>
<name>A0A1S1YVP8_FLAPC</name>
<organism evidence="1 2">
    <name type="scientific">Flammeovirga pacifica</name>
    <dbReference type="NCBI Taxonomy" id="915059"/>
    <lineage>
        <taxon>Bacteria</taxon>
        <taxon>Pseudomonadati</taxon>
        <taxon>Bacteroidota</taxon>
        <taxon>Cytophagia</taxon>
        <taxon>Cytophagales</taxon>
        <taxon>Flammeovirgaceae</taxon>
        <taxon>Flammeovirga</taxon>
    </lineage>
</organism>
<gene>
    <name evidence="1" type="ORF">NH26_01395</name>
</gene>
<dbReference type="OrthoDB" id="9803751at2"/>
<dbReference type="EMBL" id="JRYR02000001">
    <property type="protein sequence ID" value="OHX65099.1"/>
    <property type="molecule type" value="Genomic_DNA"/>
</dbReference>
<accession>A0A1S1YVP8</accession>
<dbReference type="InterPro" id="IPR017850">
    <property type="entry name" value="Alkaline_phosphatase_core_sf"/>
</dbReference>
<dbReference type="STRING" id="915059.NH26_01395"/>
<dbReference type="AlphaFoldDB" id="A0A1S1YVP8"/>